<evidence type="ECO:0000313" key="1">
    <source>
        <dbReference type="EMBL" id="MEL1255879.1"/>
    </source>
</evidence>
<gene>
    <name evidence="1" type="ORF">AAEO57_18945</name>
</gene>
<sequence length="1055" mass="117549">MAKGVKKIKESETSNVLENYTSRANNIICIKPNQMVNFVVSEWYEDTTPADKQRDITWLWQDQKKITVFKSTVKLANSPFGVTIPNNLCGSYAYYLEASLFGVHDPRKTGLHVYGKCDQKIISSSWSKTRGAVDTSEISYGHNLFITLKTEGVNGDTLSIELYSEKNPQSIQTKSEKCIDGKIVDVKFSTLGYNFFIPGVNTLMSGQNPQSEKFYIKVKDITGEYLKNASGNDRILSFSIANKVVQPVIEIPTNTAPLTIDTTPVEEIVRTEGIFAAYFAKEEFSLETAETAGQHTYIFKNPYSSINKDVIAPIIKKRVDAEVKADKKYAKLDDIKNALTTGPYAIGDPVSFNLCKLGANYIKINNAPLEDEVYVVAKTFLLDGKEVSITIKEKEAVLGETDADLTVLEAKENGEELTILKATVENGIAKVKVKLRPKADEDLKIWKEKLLKGKKEEAYTYTFKSEETTITVDNKKQFAAIILKNAKEGKQGNTKIAAGKTVFVDDVEKALQNGTYGRGATISFDTYKTQAESLWLKAECQGDTVKHEGEFLKRDGEYFVIGKGKCIRCGILTLDELDLIFTSATKAKKEELMNAFNLANGKFGLNTCQQKAHFFAQVREEVGLSIDIKDGEGLNYAVEKLTENFARFSTTGFLNGPPNDLAFAYGRIDSNNIAFLRNTYNRHNLTQHSANVQMIANIAYSNRNGNGDIASGDGWKYRGRGIIQITGKDKYIKINNRIDSDYVDFTTDIDANNINNINEGTVASMAYWKEYKCMDEANKGYEKRHLDKIVDIINSNTPTRNARWENLKKMIEIFKVKECSKDNAANELIEGQSEYYIYKTGKVKLIKGTQKKHSYYVEKMEGEFKLLYCLDENEYGMVQIPASGSGFNRYGGVDAGGASGGEIVGQGDHYLLPKTASALFGIINDVNEKGWEIHLGDMSSKNGSDPWGPGSFHHAGHGHNGTRKGLDCDFRYLNTSGKSYQGLNTSSVFDKEKNKTVFTFAYKYGFRKNFCANPVTVLGSTVSGVIHQNDHDDHGHIGLTDLDLEEVSSINVIKI</sequence>
<dbReference type="RefSeq" id="WP_341694604.1">
    <property type="nucleotide sequence ID" value="NZ_JBBYHS010000024.1"/>
</dbReference>
<name>A0ABU9IV59_9FLAO</name>
<dbReference type="SUPFAM" id="SSF53955">
    <property type="entry name" value="Lysozyme-like"/>
    <property type="match status" value="1"/>
</dbReference>
<keyword evidence="2" id="KW-1185">Reference proteome</keyword>
<dbReference type="Proteomes" id="UP001485226">
    <property type="component" value="Unassembled WGS sequence"/>
</dbReference>
<accession>A0ABU9IV59</accession>
<evidence type="ECO:0000313" key="2">
    <source>
        <dbReference type="Proteomes" id="UP001485226"/>
    </source>
</evidence>
<proteinExistence type="predicted"/>
<dbReference type="Gene3D" id="1.10.530.10">
    <property type="match status" value="1"/>
</dbReference>
<reference evidence="1 2" key="1">
    <citation type="submission" date="2024-04" db="EMBL/GenBank/DDBJ databases">
        <title>Flavobacterium sp. DGU38 16S ribosomal RNA gene Genome sequencing and assembly.</title>
        <authorList>
            <person name="Park S."/>
        </authorList>
    </citation>
    <scope>NUCLEOTIDE SEQUENCE [LARGE SCALE GENOMIC DNA]</scope>
    <source>
        <strain evidence="1 2">DGU38</strain>
    </source>
</reference>
<organism evidence="1 2">
    <name type="scientific">Flavobacterium calami</name>
    <dbReference type="NCBI Taxonomy" id="3139144"/>
    <lineage>
        <taxon>Bacteria</taxon>
        <taxon>Pseudomonadati</taxon>
        <taxon>Bacteroidota</taxon>
        <taxon>Flavobacteriia</taxon>
        <taxon>Flavobacteriales</taxon>
        <taxon>Flavobacteriaceae</taxon>
        <taxon>Flavobacterium</taxon>
    </lineage>
</organism>
<protein>
    <recommendedName>
        <fullName evidence="3">Chitinase</fullName>
    </recommendedName>
</protein>
<evidence type="ECO:0008006" key="3">
    <source>
        <dbReference type="Google" id="ProtNLM"/>
    </source>
</evidence>
<dbReference type="InterPro" id="IPR023346">
    <property type="entry name" value="Lysozyme-like_dom_sf"/>
</dbReference>
<dbReference type="EMBL" id="JBBYHS010000024">
    <property type="protein sequence ID" value="MEL1255879.1"/>
    <property type="molecule type" value="Genomic_DNA"/>
</dbReference>
<comment type="caution">
    <text evidence="1">The sequence shown here is derived from an EMBL/GenBank/DDBJ whole genome shotgun (WGS) entry which is preliminary data.</text>
</comment>